<name>A0A2T7P5Y1_POMCA</name>
<dbReference type="InterPro" id="IPR051330">
    <property type="entry name" value="Phosphatase_reg/MetRdx"/>
</dbReference>
<sequence length="273" mass="32099">MANQPREPEVQEAEFGPWKVTTIKSHILKSDGPERKKFEAELELPQIPEMIFANNTLRLSHQSGFVLHFNALDALRRVDAHNDHLKVAASKTWQEARAECEHIKKVIKPYDWTFTTDYKGTLDIQPGCEMKVSETTERIDIEKLKRRENIGFYSDVVLFEDELSDNGCSILSVKIRVMPTSFFILMRFFLRVDEVIVRINDTRIYHEISWNYLIREYTSKDEMTRNLKLPSHILTDPNEVSKYLKVKNEICEKLEFPESREQNTNYLQPETSR</sequence>
<dbReference type="GO" id="GO:0031929">
    <property type="term" value="P:TOR signaling"/>
    <property type="evidence" value="ECO:0007669"/>
    <property type="project" value="TreeGrafter"/>
</dbReference>
<dbReference type="AlphaFoldDB" id="A0A2T7P5Y1"/>
<dbReference type="EMBL" id="PZQS01000006">
    <property type="protein sequence ID" value="PVD28834.1"/>
    <property type="molecule type" value="Genomic_DNA"/>
</dbReference>
<comment type="caution">
    <text evidence="3">The sequence shown here is derived from an EMBL/GenBank/DDBJ whole genome shotgun (WGS) entry which is preliminary data.</text>
</comment>
<protein>
    <recommendedName>
        <fullName evidence="2">TIP41-like protein</fullName>
    </recommendedName>
</protein>
<evidence type="ECO:0000313" key="3">
    <source>
        <dbReference type="EMBL" id="PVD28834.1"/>
    </source>
</evidence>
<dbReference type="Proteomes" id="UP000245119">
    <property type="component" value="Linkage Group LG6"/>
</dbReference>
<keyword evidence="4" id="KW-1185">Reference proteome</keyword>
<evidence type="ECO:0000256" key="2">
    <source>
        <dbReference type="ARBA" id="ARBA00018951"/>
    </source>
</evidence>
<dbReference type="PANTHER" id="PTHR21021:SF16">
    <property type="entry name" value="TIP41-LIKE PROTEIN"/>
    <property type="match status" value="1"/>
</dbReference>
<dbReference type="Pfam" id="PF04176">
    <property type="entry name" value="TIP41"/>
    <property type="match status" value="1"/>
</dbReference>
<dbReference type="InterPro" id="IPR007303">
    <property type="entry name" value="TIP41-like"/>
</dbReference>
<evidence type="ECO:0000256" key="1">
    <source>
        <dbReference type="ARBA" id="ARBA00006658"/>
    </source>
</evidence>
<accession>A0A2T7P5Y1</accession>
<comment type="similarity">
    <text evidence="1">Belongs to the TIP41 family.</text>
</comment>
<dbReference type="OMA" id="DMILFED"/>
<reference evidence="3 4" key="1">
    <citation type="submission" date="2018-04" db="EMBL/GenBank/DDBJ databases">
        <title>The genome of golden apple snail Pomacea canaliculata provides insight into stress tolerance and invasive adaptation.</title>
        <authorList>
            <person name="Liu C."/>
            <person name="Liu B."/>
            <person name="Ren Y."/>
            <person name="Zhang Y."/>
            <person name="Wang H."/>
            <person name="Li S."/>
            <person name="Jiang F."/>
            <person name="Yin L."/>
            <person name="Zhang G."/>
            <person name="Qian W."/>
            <person name="Fan W."/>
        </authorList>
    </citation>
    <scope>NUCLEOTIDE SEQUENCE [LARGE SCALE GENOMIC DNA]</scope>
    <source>
        <strain evidence="3">SZHN2017</strain>
        <tissue evidence="3">Muscle</tissue>
    </source>
</reference>
<evidence type="ECO:0000313" key="4">
    <source>
        <dbReference type="Proteomes" id="UP000245119"/>
    </source>
</evidence>
<dbReference type="STRING" id="400727.A0A2T7P5Y1"/>
<dbReference type="OrthoDB" id="10253878at2759"/>
<proteinExistence type="inferred from homology"/>
<gene>
    <name evidence="3" type="ORF">C0Q70_11429</name>
</gene>
<dbReference type="PANTHER" id="PTHR21021">
    <property type="entry name" value="GAF/PUTATIVE CYTOSKELETAL PROTEIN"/>
    <property type="match status" value="1"/>
</dbReference>
<organism evidence="3 4">
    <name type="scientific">Pomacea canaliculata</name>
    <name type="common">Golden apple snail</name>
    <dbReference type="NCBI Taxonomy" id="400727"/>
    <lineage>
        <taxon>Eukaryota</taxon>
        <taxon>Metazoa</taxon>
        <taxon>Spiralia</taxon>
        <taxon>Lophotrochozoa</taxon>
        <taxon>Mollusca</taxon>
        <taxon>Gastropoda</taxon>
        <taxon>Caenogastropoda</taxon>
        <taxon>Architaenioglossa</taxon>
        <taxon>Ampullarioidea</taxon>
        <taxon>Ampullariidae</taxon>
        <taxon>Pomacea</taxon>
    </lineage>
</organism>
<dbReference type="GO" id="GO:0005829">
    <property type="term" value="C:cytosol"/>
    <property type="evidence" value="ECO:0007669"/>
    <property type="project" value="TreeGrafter"/>
</dbReference>